<reference evidence="2 3" key="1">
    <citation type="submission" date="2017-08" db="EMBL/GenBank/DDBJ databases">
        <title>Genome sequence of Streptomyces albireticuli NRRL B-1670.</title>
        <authorList>
            <person name="Graham D.E."/>
            <person name="Mahan K.M."/>
            <person name="Klingeman D.M."/>
            <person name="Hettich R.L."/>
            <person name="Parry R.J."/>
            <person name="Spain J.C."/>
        </authorList>
    </citation>
    <scope>NUCLEOTIDE SEQUENCE [LARGE SCALE GENOMIC DNA]</scope>
    <source>
        <strain evidence="2 3">NRRL B-1670</strain>
    </source>
</reference>
<keyword evidence="1" id="KW-0732">Signal</keyword>
<evidence type="ECO:0000256" key="1">
    <source>
        <dbReference type="SAM" id="SignalP"/>
    </source>
</evidence>
<dbReference type="EMBL" id="NSJV01000386">
    <property type="protein sequence ID" value="PAU47267.1"/>
    <property type="molecule type" value="Genomic_DNA"/>
</dbReference>
<feature type="signal peptide" evidence="1">
    <location>
        <begin position="1"/>
        <end position="17"/>
    </location>
</feature>
<dbReference type="Pfam" id="PF05141">
    <property type="entry name" value="DIT1_PvcA"/>
    <property type="match status" value="1"/>
</dbReference>
<dbReference type="InterPro" id="IPR007817">
    <property type="entry name" value="Isocyanide_synthase_DIT1"/>
</dbReference>
<dbReference type="Gene3D" id="3.30.60.140">
    <property type="match status" value="1"/>
</dbReference>
<proteinExistence type="predicted"/>
<protein>
    <submittedName>
        <fullName evidence="2">Pyoverdine biosynthesis protein PvcA</fullName>
    </submittedName>
</protein>
<keyword evidence="3" id="KW-1185">Reference proteome</keyword>
<comment type="caution">
    <text evidence="2">The sequence shown here is derived from an EMBL/GenBank/DDBJ whole genome shotgun (WGS) entry which is preliminary data.</text>
</comment>
<dbReference type="PANTHER" id="PTHR37285:SF5">
    <property type="entry name" value="SPORE WALL MATURATION PROTEIN DIT1"/>
    <property type="match status" value="1"/>
</dbReference>
<dbReference type="PANTHER" id="PTHR37285">
    <property type="entry name" value="SPORE WALL MATURATION PROTEIN DIT1"/>
    <property type="match status" value="1"/>
</dbReference>
<feature type="chain" id="PRO_5012900619" evidence="1">
    <location>
        <begin position="18"/>
        <end position="359"/>
    </location>
</feature>
<dbReference type="Proteomes" id="UP000218944">
    <property type="component" value="Unassembled WGS sequence"/>
</dbReference>
<gene>
    <name evidence="2" type="ORF">CK936_19785</name>
</gene>
<sequence>MPTLSVSPALSVGPALAADPALSAGTARHTGTDLPLGTALAGPLPPVETAPLIQTPSSAAATVEARVLSLLLPYHRTSGPASPDPADHPEQLRQIRQFTEAGEPVVLTLPGFPCKSPNPAKVLGHLPDEGERLSLGFLDRLCARVGEVYEPGARMLICSDGHIFGDLIRVPDPLIDAYGDALRALIRSEGLTRLDTFDMRDVHGDLDHDTKRRLVTDAYAPSVPSLRELARTDEETARLYRGITRFLVEDTADFTGTRSALQRECRTRAYGVIARSRAWGDLIAHHHPRSVRLSIHPQRPGSEKFGIRLLDAADAWATPWHTVVLRGRGGAARLMRREDAERLGRLVLRDGRPSHYEEV</sequence>
<evidence type="ECO:0000313" key="2">
    <source>
        <dbReference type="EMBL" id="PAU47267.1"/>
    </source>
</evidence>
<name>A0A2A2D744_9ACTN</name>
<dbReference type="AlphaFoldDB" id="A0A2A2D744"/>
<dbReference type="InterPro" id="IPR017133">
    <property type="entry name" value="PvcA"/>
</dbReference>
<organism evidence="2 3">
    <name type="scientific">Streptomyces albireticuli</name>
    <dbReference type="NCBI Taxonomy" id="1940"/>
    <lineage>
        <taxon>Bacteria</taxon>
        <taxon>Bacillati</taxon>
        <taxon>Actinomycetota</taxon>
        <taxon>Actinomycetes</taxon>
        <taxon>Kitasatosporales</taxon>
        <taxon>Streptomycetaceae</taxon>
        <taxon>Streptomyces</taxon>
    </lineage>
</organism>
<evidence type="ECO:0000313" key="3">
    <source>
        <dbReference type="Proteomes" id="UP000218944"/>
    </source>
</evidence>
<dbReference type="PIRSF" id="PIRSF037196">
    <property type="entry name" value="Pyoverdine_chromoph_PvcA"/>
    <property type="match status" value="1"/>
</dbReference>
<accession>A0A2A2D744</accession>